<keyword evidence="5 16" id="KW-0812">Transmembrane</keyword>
<keyword evidence="4" id="KW-0808">Transferase</keyword>
<accession>A0A9Q1GZB8</accession>
<keyword evidence="20" id="KW-1185">Reference proteome</keyword>
<evidence type="ECO:0000259" key="18">
    <source>
        <dbReference type="PROSITE" id="PS50011"/>
    </source>
</evidence>
<organism evidence="19 20">
    <name type="scientific">Carnegiea gigantea</name>
    <dbReference type="NCBI Taxonomy" id="171969"/>
    <lineage>
        <taxon>Eukaryota</taxon>
        <taxon>Viridiplantae</taxon>
        <taxon>Streptophyta</taxon>
        <taxon>Embryophyta</taxon>
        <taxon>Tracheophyta</taxon>
        <taxon>Spermatophyta</taxon>
        <taxon>Magnoliopsida</taxon>
        <taxon>eudicotyledons</taxon>
        <taxon>Gunneridae</taxon>
        <taxon>Pentapetalae</taxon>
        <taxon>Caryophyllales</taxon>
        <taxon>Cactineae</taxon>
        <taxon>Cactaceae</taxon>
        <taxon>Cactoideae</taxon>
        <taxon>Echinocereeae</taxon>
        <taxon>Carnegiea</taxon>
    </lineage>
</organism>
<dbReference type="FunFam" id="1.10.510.10:FF:000161">
    <property type="entry name" value="Wall-associated receptor kinase-like 20"/>
    <property type="match status" value="1"/>
</dbReference>
<evidence type="ECO:0000256" key="15">
    <source>
        <dbReference type="PROSITE-ProRule" id="PRU10141"/>
    </source>
</evidence>
<keyword evidence="7 15" id="KW-0547">Nucleotide-binding</keyword>
<evidence type="ECO:0000256" key="13">
    <source>
        <dbReference type="ARBA" id="ARBA00047899"/>
    </source>
</evidence>
<comment type="caution">
    <text evidence="19">The sequence shown here is derived from an EMBL/GenBank/DDBJ whole genome shotgun (WGS) entry which is preliminary data.</text>
</comment>
<evidence type="ECO:0000256" key="1">
    <source>
        <dbReference type="ARBA" id="ARBA00004167"/>
    </source>
</evidence>
<evidence type="ECO:0000256" key="12">
    <source>
        <dbReference type="ARBA" id="ARBA00023180"/>
    </source>
</evidence>
<dbReference type="Proteomes" id="UP001153076">
    <property type="component" value="Unassembled WGS sequence"/>
</dbReference>
<evidence type="ECO:0000256" key="9">
    <source>
        <dbReference type="ARBA" id="ARBA00022840"/>
    </source>
</evidence>
<feature type="transmembrane region" description="Helical" evidence="16">
    <location>
        <begin position="250"/>
        <end position="274"/>
    </location>
</feature>
<evidence type="ECO:0000256" key="8">
    <source>
        <dbReference type="ARBA" id="ARBA00022777"/>
    </source>
</evidence>
<dbReference type="PANTHER" id="PTHR46008">
    <property type="entry name" value="LEAF RUST 10 DISEASE-RESISTANCE LOCUS RECEPTOR-LIKE PROTEIN KINASE-LIKE 1.4"/>
    <property type="match status" value="1"/>
</dbReference>
<sequence length="680" mass="76250">MVPIPNITIFLLFFSTFLLFSNGSKEHQICSAPSSCGQLNDIRYPFWVENHVPEYCGLPQFRLTCYADDDYPWVWIGGTYRVLSINTSNHTILVDRVRNDSCDAPERQHFGHRESSPYNLGASVVAITLFIGCPIETNATGFHAVSISCLGLDVNVPVYYVEKGAEGGSKCKRNVTMPVSRKAFDEFVSSGYNNATLESGLQDPFEVDYLVNLKECWACQKSGGVCGSSILAEPESDKLVCYHRGKTQHLGLLLGLGITGSVVLMVALVAFCYCKKLNFLCSNFISRSLSIDNTTLDIEIHRLCFDVPLFSYKDLEEATDNFNDSRELGRGGFGRVYYGKLKDGREVAVKQLYEKSYRTVEQFMNEVQILTRLRHQNLVSLYGCTSPHCMELLLVYEYICNGTVSDHLFGKKPNSSFLSWPTRMRIAIETASALSYLHASDIIHRDVKTSNILLDGNFSVKVADFGISRLFPTDVTHVSTTPQGTPGYLDPEYHQCYQLTVKSDVYSFGVVLIELISSLPALDVHRQTHEINLSNYAMNRIKHCAFEELVDPRLGFGSNLRVRRMTILAAKLAFRCLQHDKNFRPAMDEVLEVLKKIESADCSEQLGAEENEVGDHTKRVLPSTAEDEHDDAARLLMSSMHLHDHRQEIHPSSPYSVDGEVGLLFHPTPAGRKVAMFSTV</sequence>
<evidence type="ECO:0000256" key="17">
    <source>
        <dbReference type="SAM" id="SignalP"/>
    </source>
</evidence>
<dbReference type="PROSITE" id="PS50011">
    <property type="entry name" value="PROTEIN_KINASE_DOM"/>
    <property type="match status" value="1"/>
</dbReference>
<dbReference type="InterPro" id="IPR025287">
    <property type="entry name" value="WAK_GUB"/>
</dbReference>
<dbReference type="InterPro" id="IPR011009">
    <property type="entry name" value="Kinase-like_dom_sf"/>
</dbReference>
<comment type="catalytic activity">
    <reaction evidence="14">
        <text>L-seryl-[protein] + ATP = O-phospho-L-seryl-[protein] + ADP + H(+)</text>
        <dbReference type="Rhea" id="RHEA:17989"/>
        <dbReference type="Rhea" id="RHEA-COMP:9863"/>
        <dbReference type="Rhea" id="RHEA-COMP:11604"/>
        <dbReference type="ChEBI" id="CHEBI:15378"/>
        <dbReference type="ChEBI" id="CHEBI:29999"/>
        <dbReference type="ChEBI" id="CHEBI:30616"/>
        <dbReference type="ChEBI" id="CHEBI:83421"/>
        <dbReference type="ChEBI" id="CHEBI:456216"/>
        <dbReference type="EC" id="2.7.11.1"/>
    </reaction>
</comment>
<evidence type="ECO:0000256" key="7">
    <source>
        <dbReference type="ARBA" id="ARBA00022741"/>
    </source>
</evidence>
<dbReference type="InterPro" id="IPR000719">
    <property type="entry name" value="Prot_kinase_dom"/>
</dbReference>
<dbReference type="GO" id="GO:0005886">
    <property type="term" value="C:plasma membrane"/>
    <property type="evidence" value="ECO:0007669"/>
    <property type="project" value="UniProtKB-ARBA"/>
</dbReference>
<keyword evidence="6 17" id="KW-0732">Signal</keyword>
<dbReference type="GO" id="GO:0030247">
    <property type="term" value="F:polysaccharide binding"/>
    <property type="evidence" value="ECO:0007669"/>
    <property type="project" value="InterPro"/>
</dbReference>
<dbReference type="Gene3D" id="3.30.200.20">
    <property type="entry name" value="Phosphorylase Kinase, domain 1"/>
    <property type="match status" value="1"/>
</dbReference>
<dbReference type="PANTHER" id="PTHR46008:SF2">
    <property type="entry name" value="LEAF RUST 10 DISEASE-RESISTANCE LOCUS RECEPTOR-LIKE PROTEIN KINASE-LIKE 1.4"/>
    <property type="match status" value="1"/>
</dbReference>
<dbReference type="EMBL" id="JAKOGI010001046">
    <property type="protein sequence ID" value="KAJ8428146.1"/>
    <property type="molecule type" value="Genomic_DNA"/>
</dbReference>
<feature type="binding site" evidence="15">
    <location>
        <position position="350"/>
    </location>
    <ligand>
        <name>ATP</name>
        <dbReference type="ChEBI" id="CHEBI:30616"/>
    </ligand>
</feature>
<evidence type="ECO:0000313" key="19">
    <source>
        <dbReference type="EMBL" id="KAJ8428146.1"/>
    </source>
</evidence>
<dbReference type="Pfam" id="PF13947">
    <property type="entry name" value="GUB_WAK_bind"/>
    <property type="match status" value="1"/>
</dbReference>
<evidence type="ECO:0000256" key="16">
    <source>
        <dbReference type="SAM" id="Phobius"/>
    </source>
</evidence>
<keyword evidence="11 16" id="KW-0472">Membrane</keyword>
<dbReference type="GO" id="GO:0004674">
    <property type="term" value="F:protein serine/threonine kinase activity"/>
    <property type="evidence" value="ECO:0007669"/>
    <property type="project" value="UniProtKB-KW"/>
</dbReference>
<protein>
    <recommendedName>
        <fullName evidence="2">non-specific serine/threonine protein kinase</fullName>
        <ecNumber evidence="2">2.7.11.1</ecNumber>
    </recommendedName>
</protein>
<dbReference type="Pfam" id="PF14380">
    <property type="entry name" value="WAK_assoc"/>
    <property type="match status" value="1"/>
</dbReference>
<evidence type="ECO:0000256" key="3">
    <source>
        <dbReference type="ARBA" id="ARBA00022527"/>
    </source>
</evidence>
<dbReference type="InterPro" id="IPR008271">
    <property type="entry name" value="Ser/Thr_kinase_AS"/>
</dbReference>
<keyword evidence="8" id="KW-0418">Kinase</keyword>
<dbReference type="EC" id="2.7.11.1" evidence="2"/>
<dbReference type="Pfam" id="PF07714">
    <property type="entry name" value="PK_Tyr_Ser-Thr"/>
    <property type="match status" value="1"/>
</dbReference>
<keyword evidence="10 16" id="KW-1133">Transmembrane helix</keyword>
<dbReference type="InterPro" id="IPR001245">
    <property type="entry name" value="Ser-Thr/Tyr_kinase_cat_dom"/>
</dbReference>
<dbReference type="PROSITE" id="PS00108">
    <property type="entry name" value="PROTEIN_KINASE_ST"/>
    <property type="match status" value="1"/>
</dbReference>
<keyword evidence="3" id="KW-0723">Serine/threonine-protein kinase</keyword>
<feature type="chain" id="PRO_5040201181" description="non-specific serine/threonine protein kinase" evidence="17">
    <location>
        <begin position="24"/>
        <end position="680"/>
    </location>
</feature>
<dbReference type="Gene3D" id="1.10.510.10">
    <property type="entry name" value="Transferase(Phosphotransferase) domain 1"/>
    <property type="match status" value="1"/>
</dbReference>
<evidence type="ECO:0000313" key="20">
    <source>
        <dbReference type="Proteomes" id="UP001153076"/>
    </source>
</evidence>
<feature type="domain" description="Protein kinase" evidence="18">
    <location>
        <begin position="322"/>
        <end position="597"/>
    </location>
</feature>
<evidence type="ECO:0000256" key="2">
    <source>
        <dbReference type="ARBA" id="ARBA00012513"/>
    </source>
</evidence>
<reference evidence="19" key="1">
    <citation type="submission" date="2022-04" db="EMBL/GenBank/DDBJ databases">
        <title>Carnegiea gigantea Genome sequencing and assembly v2.</title>
        <authorList>
            <person name="Copetti D."/>
            <person name="Sanderson M.J."/>
            <person name="Burquez A."/>
            <person name="Wojciechowski M.F."/>
        </authorList>
    </citation>
    <scope>NUCLEOTIDE SEQUENCE</scope>
    <source>
        <strain evidence="19">SGP5-SGP5p</strain>
        <tissue evidence="19">Aerial part</tissue>
    </source>
</reference>
<proteinExistence type="predicted"/>
<gene>
    <name evidence="19" type="ORF">Cgig2_011519</name>
</gene>
<comment type="subcellular location">
    <subcellularLocation>
        <location evidence="1">Membrane</location>
        <topology evidence="1">Single-pass membrane protein</topology>
    </subcellularLocation>
</comment>
<dbReference type="InterPro" id="IPR017441">
    <property type="entry name" value="Protein_kinase_ATP_BS"/>
</dbReference>
<evidence type="ECO:0000256" key="5">
    <source>
        <dbReference type="ARBA" id="ARBA00022692"/>
    </source>
</evidence>
<dbReference type="OrthoDB" id="4062651at2759"/>
<dbReference type="SMART" id="SM00220">
    <property type="entry name" value="S_TKc"/>
    <property type="match status" value="1"/>
</dbReference>
<dbReference type="InterPro" id="IPR032872">
    <property type="entry name" value="WAK_assoc_C"/>
</dbReference>
<evidence type="ECO:0000256" key="6">
    <source>
        <dbReference type="ARBA" id="ARBA00022729"/>
    </source>
</evidence>
<evidence type="ECO:0000256" key="11">
    <source>
        <dbReference type="ARBA" id="ARBA00023136"/>
    </source>
</evidence>
<dbReference type="AlphaFoldDB" id="A0A9Q1GZB8"/>
<keyword evidence="9 15" id="KW-0067">ATP-binding</keyword>
<dbReference type="PROSITE" id="PS00107">
    <property type="entry name" value="PROTEIN_KINASE_ATP"/>
    <property type="match status" value="1"/>
</dbReference>
<name>A0A9Q1GZB8_9CARY</name>
<evidence type="ECO:0000256" key="10">
    <source>
        <dbReference type="ARBA" id="ARBA00022989"/>
    </source>
</evidence>
<keyword evidence="12" id="KW-0325">Glycoprotein</keyword>
<evidence type="ECO:0000256" key="4">
    <source>
        <dbReference type="ARBA" id="ARBA00022679"/>
    </source>
</evidence>
<comment type="catalytic activity">
    <reaction evidence="13">
        <text>L-threonyl-[protein] + ATP = O-phospho-L-threonyl-[protein] + ADP + H(+)</text>
        <dbReference type="Rhea" id="RHEA:46608"/>
        <dbReference type="Rhea" id="RHEA-COMP:11060"/>
        <dbReference type="Rhea" id="RHEA-COMP:11605"/>
        <dbReference type="ChEBI" id="CHEBI:15378"/>
        <dbReference type="ChEBI" id="CHEBI:30013"/>
        <dbReference type="ChEBI" id="CHEBI:30616"/>
        <dbReference type="ChEBI" id="CHEBI:61977"/>
        <dbReference type="ChEBI" id="CHEBI:456216"/>
        <dbReference type="EC" id="2.7.11.1"/>
    </reaction>
</comment>
<dbReference type="SUPFAM" id="SSF56112">
    <property type="entry name" value="Protein kinase-like (PK-like)"/>
    <property type="match status" value="1"/>
</dbReference>
<feature type="signal peptide" evidence="17">
    <location>
        <begin position="1"/>
        <end position="23"/>
    </location>
</feature>
<dbReference type="GO" id="GO:0005524">
    <property type="term" value="F:ATP binding"/>
    <property type="evidence" value="ECO:0007669"/>
    <property type="project" value="UniProtKB-UniRule"/>
</dbReference>
<evidence type="ECO:0000256" key="14">
    <source>
        <dbReference type="ARBA" id="ARBA00048679"/>
    </source>
</evidence>